<keyword evidence="2" id="KW-1133">Transmembrane helix</keyword>
<gene>
    <name evidence="3" type="ORF">SAMN05216219_1099</name>
</gene>
<reference evidence="4" key="1">
    <citation type="submission" date="2016-10" db="EMBL/GenBank/DDBJ databases">
        <authorList>
            <person name="Varghese N."/>
            <person name="Submissions S."/>
        </authorList>
    </citation>
    <scope>NUCLEOTIDE SEQUENCE [LARGE SCALE GENOMIC DNA]</scope>
    <source>
        <strain evidence="4">CGMCC 1.11101</strain>
    </source>
</reference>
<dbReference type="STRING" id="995034.SAMN05216219_1099"/>
<organism evidence="3 4">
    <name type="scientific">Mycetocola miduiensis</name>
    <dbReference type="NCBI Taxonomy" id="995034"/>
    <lineage>
        <taxon>Bacteria</taxon>
        <taxon>Bacillati</taxon>
        <taxon>Actinomycetota</taxon>
        <taxon>Actinomycetes</taxon>
        <taxon>Micrococcales</taxon>
        <taxon>Microbacteriaceae</taxon>
        <taxon>Mycetocola</taxon>
    </lineage>
</organism>
<evidence type="ECO:0000313" key="4">
    <source>
        <dbReference type="Proteomes" id="UP000198867"/>
    </source>
</evidence>
<dbReference type="OrthoDB" id="5149460at2"/>
<dbReference type="AlphaFoldDB" id="A0A1I4ZV14"/>
<evidence type="ECO:0000256" key="2">
    <source>
        <dbReference type="SAM" id="Phobius"/>
    </source>
</evidence>
<proteinExistence type="predicted"/>
<feature type="transmembrane region" description="Helical" evidence="2">
    <location>
        <begin position="21"/>
        <end position="42"/>
    </location>
</feature>
<keyword evidence="2" id="KW-0472">Membrane</keyword>
<dbReference type="RefSeq" id="WP_090709524.1">
    <property type="nucleotide sequence ID" value="NZ_FOVM01000002.1"/>
</dbReference>
<evidence type="ECO:0000313" key="3">
    <source>
        <dbReference type="EMBL" id="SFN54074.1"/>
    </source>
</evidence>
<name>A0A1I4ZV14_9MICO</name>
<dbReference type="EMBL" id="FOVM01000002">
    <property type="protein sequence ID" value="SFN54074.1"/>
    <property type="molecule type" value="Genomic_DNA"/>
</dbReference>
<sequence>MSFATTLIAEAAHHAELPMPAIMYGVLALVVFSFLGVATFSYRDVSNRHGGRVAARERTGSNQGTGH</sequence>
<dbReference type="Proteomes" id="UP000198867">
    <property type="component" value="Unassembled WGS sequence"/>
</dbReference>
<keyword evidence="2" id="KW-0812">Transmembrane</keyword>
<feature type="region of interest" description="Disordered" evidence="1">
    <location>
        <begin position="46"/>
        <end position="67"/>
    </location>
</feature>
<protein>
    <submittedName>
        <fullName evidence="3">Uncharacterized protein</fullName>
    </submittedName>
</protein>
<evidence type="ECO:0000256" key="1">
    <source>
        <dbReference type="SAM" id="MobiDB-lite"/>
    </source>
</evidence>
<accession>A0A1I4ZV14</accession>
<keyword evidence="4" id="KW-1185">Reference proteome</keyword>